<dbReference type="GO" id="GO:0003677">
    <property type="term" value="F:DNA binding"/>
    <property type="evidence" value="ECO:0007669"/>
    <property type="project" value="InterPro"/>
</dbReference>
<dbReference type="EMBL" id="BARU01030569">
    <property type="protein sequence ID" value="GAH64723.1"/>
    <property type="molecule type" value="Genomic_DNA"/>
</dbReference>
<evidence type="ECO:0000313" key="4">
    <source>
        <dbReference type="EMBL" id="GAH64723.1"/>
    </source>
</evidence>
<dbReference type="InterPro" id="IPR003115">
    <property type="entry name" value="ParB_N"/>
</dbReference>
<name>X1J4L9_9ZZZZ</name>
<feature type="domain" description="ParB-like N-terminal" evidence="3">
    <location>
        <begin position="1"/>
        <end position="61"/>
    </location>
</feature>
<reference evidence="4" key="1">
    <citation type="journal article" date="2014" name="Front. Microbiol.">
        <title>High frequency of phylogenetically diverse reductive dehalogenase-homologous genes in deep subseafloor sedimentary metagenomes.</title>
        <authorList>
            <person name="Kawai M."/>
            <person name="Futagami T."/>
            <person name="Toyoda A."/>
            <person name="Takaki Y."/>
            <person name="Nishi S."/>
            <person name="Hori S."/>
            <person name="Arai W."/>
            <person name="Tsubouchi T."/>
            <person name="Morono Y."/>
            <person name="Uchiyama I."/>
            <person name="Ito T."/>
            <person name="Fujiyama A."/>
            <person name="Inagaki F."/>
            <person name="Takami H."/>
        </authorList>
    </citation>
    <scope>NUCLEOTIDE SEQUENCE</scope>
    <source>
        <strain evidence="4">Expedition CK06-06</strain>
    </source>
</reference>
<dbReference type="NCBIfam" id="TIGR00180">
    <property type="entry name" value="parB_part"/>
    <property type="match status" value="1"/>
</dbReference>
<evidence type="ECO:0000256" key="1">
    <source>
        <dbReference type="ARBA" id="ARBA00006295"/>
    </source>
</evidence>
<dbReference type="InterPro" id="IPR004437">
    <property type="entry name" value="ParB/RepB/Spo0J"/>
</dbReference>
<dbReference type="PANTHER" id="PTHR33375">
    <property type="entry name" value="CHROMOSOME-PARTITIONING PROTEIN PARB-RELATED"/>
    <property type="match status" value="1"/>
</dbReference>
<dbReference type="AlphaFoldDB" id="X1J4L9"/>
<dbReference type="Gene3D" id="1.10.10.2830">
    <property type="match status" value="1"/>
</dbReference>
<dbReference type="FunFam" id="1.10.10.2830:FF:000001">
    <property type="entry name" value="Chromosome partitioning protein ParB"/>
    <property type="match status" value="1"/>
</dbReference>
<organism evidence="4">
    <name type="scientific">marine sediment metagenome</name>
    <dbReference type="NCBI Taxonomy" id="412755"/>
    <lineage>
        <taxon>unclassified sequences</taxon>
        <taxon>metagenomes</taxon>
        <taxon>ecological metagenomes</taxon>
    </lineage>
</organism>
<protein>
    <recommendedName>
        <fullName evidence="3">ParB-like N-terminal domain-containing protein</fullName>
    </recommendedName>
</protein>
<dbReference type="Gene3D" id="3.90.1530.30">
    <property type="match status" value="1"/>
</dbReference>
<comment type="similarity">
    <text evidence="1">Belongs to the ParB family.</text>
</comment>
<proteinExistence type="inferred from homology"/>
<gene>
    <name evidence="4" type="ORF">S03H2_48481</name>
</gene>
<dbReference type="InterPro" id="IPR041468">
    <property type="entry name" value="HTH_ParB/Spo0J"/>
</dbReference>
<accession>X1J4L9</accession>
<sequence>MAENGLVQPIMVRPSGDSRYVIVHGERRWQAAKWLGWEYISAEVRDVTPDEAHWLSLVENVQRSDLSPIEEANAYSERLGEGLTQEQLGQRIGKTQSYIAQKLRLLRLPDDVQLAIAKGEITEGHARQLLRLNDGAEQSSMCRKAVDEGWTVMRVRLEVDEALKPPDSLAGYVIRDFEQSGKSHYENHSEPYPEELFPDTFLPPERVAYVPMSSIVKDPNLDLRTKRDPSYAEWLSEIFITLPLVAVFQNKRSILSKRWIV</sequence>
<dbReference type="InterPro" id="IPR036086">
    <property type="entry name" value="ParB/Sulfiredoxin_sf"/>
</dbReference>
<dbReference type="Pfam" id="PF17762">
    <property type="entry name" value="HTH_ParB"/>
    <property type="match status" value="1"/>
</dbReference>
<dbReference type="SUPFAM" id="SSF109709">
    <property type="entry name" value="KorB DNA-binding domain-like"/>
    <property type="match status" value="1"/>
</dbReference>
<dbReference type="GO" id="GO:0007059">
    <property type="term" value="P:chromosome segregation"/>
    <property type="evidence" value="ECO:0007669"/>
    <property type="project" value="UniProtKB-KW"/>
</dbReference>
<dbReference type="Pfam" id="PF02195">
    <property type="entry name" value="ParB_N"/>
    <property type="match status" value="1"/>
</dbReference>
<evidence type="ECO:0000259" key="3">
    <source>
        <dbReference type="SMART" id="SM00470"/>
    </source>
</evidence>
<keyword evidence="2" id="KW-0159">Chromosome partition</keyword>
<dbReference type="SUPFAM" id="SSF110849">
    <property type="entry name" value="ParB/Sulfiredoxin"/>
    <property type="match status" value="1"/>
</dbReference>
<evidence type="ECO:0000256" key="2">
    <source>
        <dbReference type="ARBA" id="ARBA00022829"/>
    </source>
</evidence>
<dbReference type="GO" id="GO:0005694">
    <property type="term" value="C:chromosome"/>
    <property type="evidence" value="ECO:0007669"/>
    <property type="project" value="TreeGrafter"/>
</dbReference>
<dbReference type="SMART" id="SM00470">
    <property type="entry name" value="ParB"/>
    <property type="match status" value="1"/>
</dbReference>
<dbReference type="InterPro" id="IPR050336">
    <property type="entry name" value="Chromosome_partition/occlusion"/>
</dbReference>
<dbReference type="PANTHER" id="PTHR33375:SF1">
    <property type="entry name" value="CHROMOSOME-PARTITIONING PROTEIN PARB-RELATED"/>
    <property type="match status" value="1"/>
</dbReference>
<comment type="caution">
    <text evidence="4">The sequence shown here is derived from an EMBL/GenBank/DDBJ whole genome shotgun (WGS) entry which is preliminary data.</text>
</comment>